<dbReference type="GO" id="GO:0097542">
    <property type="term" value="C:ciliary tip"/>
    <property type="evidence" value="ECO:0007669"/>
    <property type="project" value="TreeGrafter"/>
</dbReference>
<comment type="caution">
    <text evidence="7">The sequence shown here is derived from an EMBL/GenBank/DDBJ whole genome shotgun (WGS) entry which is preliminary data.</text>
</comment>
<feature type="region of interest" description="Disordered" evidence="5">
    <location>
        <begin position="460"/>
        <end position="541"/>
    </location>
</feature>
<evidence type="ECO:0000256" key="1">
    <source>
        <dbReference type="ARBA" id="ARBA00004120"/>
    </source>
</evidence>
<dbReference type="InterPro" id="IPR048959">
    <property type="entry name" value="ARMC9_ARM_dom"/>
</dbReference>
<dbReference type="InterPro" id="IPR016024">
    <property type="entry name" value="ARM-type_fold"/>
</dbReference>
<keyword evidence="8" id="KW-1185">Reference proteome</keyword>
<dbReference type="Proteomes" id="UP001212152">
    <property type="component" value="Unassembled WGS sequence"/>
</dbReference>
<feature type="domain" description="LisH" evidence="6">
    <location>
        <begin position="352"/>
        <end position="456"/>
    </location>
</feature>
<protein>
    <submittedName>
        <fullName evidence="7">LisH domain-containing protein armc9</fullName>
    </submittedName>
</protein>
<dbReference type="Pfam" id="PF21050">
    <property type="entry name" value="ARMC9_ARM"/>
    <property type="match status" value="1"/>
</dbReference>
<dbReference type="Gene3D" id="1.25.10.10">
    <property type="entry name" value="Leucine-rich Repeat Variant"/>
    <property type="match status" value="1"/>
</dbReference>
<dbReference type="EMBL" id="JADGJQ010000017">
    <property type="protein sequence ID" value="KAJ3180280.1"/>
    <property type="molecule type" value="Genomic_DNA"/>
</dbReference>
<feature type="compositionally biased region" description="Acidic residues" evidence="5">
    <location>
        <begin position="483"/>
        <end position="496"/>
    </location>
</feature>
<dbReference type="GO" id="GO:0060271">
    <property type="term" value="P:cilium assembly"/>
    <property type="evidence" value="ECO:0007669"/>
    <property type="project" value="InterPro"/>
</dbReference>
<proteinExistence type="predicted"/>
<accession>A0AAD5TLP0</accession>
<gene>
    <name evidence="7" type="primary">ARMC9</name>
    <name evidence="7" type="ORF">HDU87_002159</name>
</gene>
<dbReference type="SUPFAM" id="SSF48371">
    <property type="entry name" value="ARM repeat"/>
    <property type="match status" value="1"/>
</dbReference>
<evidence type="ECO:0000256" key="3">
    <source>
        <dbReference type="ARBA" id="ARBA00023273"/>
    </source>
</evidence>
<dbReference type="InterPro" id="IPR011989">
    <property type="entry name" value="ARM-like"/>
</dbReference>
<dbReference type="PANTHER" id="PTHR14881">
    <property type="entry name" value="LISH DOMAIN-CONTAINING PROTEIN ARMC9"/>
    <property type="match status" value="1"/>
</dbReference>
<keyword evidence="3" id="KW-0966">Cell projection</keyword>
<feature type="coiled-coil region" evidence="4">
    <location>
        <begin position="1"/>
        <end position="61"/>
    </location>
</feature>
<keyword evidence="4" id="KW-0175">Coiled coil</keyword>
<dbReference type="AlphaFoldDB" id="A0AAD5TLP0"/>
<evidence type="ECO:0000259" key="6">
    <source>
        <dbReference type="Pfam" id="PF21050"/>
    </source>
</evidence>
<feature type="compositionally biased region" description="Acidic residues" evidence="5">
    <location>
        <begin position="505"/>
        <end position="533"/>
    </location>
</feature>
<evidence type="ECO:0000256" key="5">
    <source>
        <dbReference type="SAM" id="MobiDB-lite"/>
    </source>
</evidence>
<dbReference type="GO" id="GO:0036064">
    <property type="term" value="C:ciliary basal body"/>
    <property type="evidence" value="ECO:0007669"/>
    <property type="project" value="InterPro"/>
</dbReference>
<evidence type="ECO:0000256" key="2">
    <source>
        <dbReference type="ARBA" id="ARBA00022794"/>
    </source>
</evidence>
<dbReference type="GO" id="GO:0005814">
    <property type="term" value="C:centriole"/>
    <property type="evidence" value="ECO:0007669"/>
    <property type="project" value="TreeGrafter"/>
</dbReference>
<dbReference type="PANTHER" id="PTHR14881:SF4">
    <property type="entry name" value="LISH DOMAIN-CONTAINING PROTEIN ARMC9"/>
    <property type="match status" value="1"/>
</dbReference>
<evidence type="ECO:0000313" key="7">
    <source>
        <dbReference type="EMBL" id="KAJ3180280.1"/>
    </source>
</evidence>
<organism evidence="7 8">
    <name type="scientific">Geranomyces variabilis</name>
    <dbReference type="NCBI Taxonomy" id="109894"/>
    <lineage>
        <taxon>Eukaryota</taxon>
        <taxon>Fungi</taxon>
        <taxon>Fungi incertae sedis</taxon>
        <taxon>Chytridiomycota</taxon>
        <taxon>Chytridiomycota incertae sedis</taxon>
        <taxon>Chytridiomycetes</taxon>
        <taxon>Spizellomycetales</taxon>
        <taxon>Powellomycetaceae</taxon>
        <taxon>Geranomyces</taxon>
    </lineage>
</organism>
<sequence length="659" mass="70986">MDTQQQDAEQAEATLTAFLKQTRTALLTSVSPLLASRDHLVQEQRERIAHLQDAQARAEKREAALLARHRDLQGDYHNLITIASELVQTLTACINGEKITPAYLSGICQRLSSFKQSSSRRNSTVQSSDPATAAQQQPPRAPRRTSSSAHIARAADPPPPRQLPPLTHPTTITAAARTATPPVAAPTPAAPPLILDLTKISTDLQRSTDTKCSQLLQSIRLLATRASTPIHTRRVLQSYIAADLFLLRTTSPLLPFLLLSPHPDTSLQTTMLLNAMTSISAGRGYVLLSRDVIPTLLNHTFATTSTSITPAHHHHSLLTLQKLSLRRSAQSQMNDLHTLTRLFAMLDDTRGDLDALAPATVEYASALVMNLCLRTKGRKECMGGNEDRVLRVLSAVMEVESLQVKTYINGTLYSLFAEPSLRDAARAQGMEDMLSYMRESEDEQLVGQIDFVLKQLATEEDATNNANKEKEKKEAAHAGGTDGGDDGQDQEGEGEVEEAKAQESDSAESEDGEEDDDDDEEDLAAESGSDADDTGQRENDAEDIDFDSAGTASSSAVVIDPAVVLAPYYVAATTAAAIATKTNASRKPSVSVGLGVLPTRPTTPLASSSSLRSSFVKRKSGGGGVILPSKDEMKEISVGFSTRPKIARTPLPGETSAVW</sequence>
<dbReference type="InterPro" id="IPR040369">
    <property type="entry name" value="ARMC9"/>
</dbReference>
<reference evidence="7" key="1">
    <citation type="submission" date="2020-05" db="EMBL/GenBank/DDBJ databases">
        <title>Phylogenomic resolution of chytrid fungi.</title>
        <authorList>
            <person name="Stajich J.E."/>
            <person name="Amses K."/>
            <person name="Simmons R."/>
            <person name="Seto K."/>
            <person name="Myers J."/>
            <person name="Bonds A."/>
            <person name="Quandt C.A."/>
            <person name="Barry K."/>
            <person name="Liu P."/>
            <person name="Grigoriev I."/>
            <person name="Longcore J.E."/>
            <person name="James T.Y."/>
        </authorList>
    </citation>
    <scope>NUCLEOTIDE SEQUENCE</scope>
    <source>
        <strain evidence="7">JEL0379</strain>
    </source>
</reference>
<feature type="compositionally biased region" description="Basic and acidic residues" evidence="5">
    <location>
        <begin position="467"/>
        <end position="476"/>
    </location>
</feature>
<evidence type="ECO:0000256" key="4">
    <source>
        <dbReference type="SAM" id="Coils"/>
    </source>
</evidence>
<feature type="compositionally biased region" description="Pro residues" evidence="5">
    <location>
        <begin position="156"/>
        <end position="167"/>
    </location>
</feature>
<comment type="subcellular location">
    <subcellularLocation>
        <location evidence="1">Cytoplasm</location>
        <location evidence="1">Cytoskeleton</location>
        <location evidence="1">Cilium basal body</location>
    </subcellularLocation>
</comment>
<keyword evidence="2" id="KW-0970">Cilium biogenesis/degradation</keyword>
<evidence type="ECO:0000313" key="8">
    <source>
        <dbReference type="Proteomes" id="UP001212152"/>
    </source>
</evidence>
<feature type="region of interest" description="Disordered" evidence="5">
    <location>
        <begin position="115"/>
        <end position="168"/>
    </location>
</feature>
<name>A0AAD5TLP0_9FUNG</name>
<feature type="compositionally biased region" description="Low complexity" evidence="5">
    <location>
        <begin position="115"/>
        <end position="149"/>
    </location>
</feature>